<dbReference type="GO" id="GO:0006865">
    <property type="term" value="P:amino acid transport"/>
    <property type="evidence" value="ECO:0007669"/>
    <property type="project" value="UniProtKB-KW"/>
</dbReference>
<proteinExistence type="inferred from homology"/>
<evidence type="ECO:0000313" key="6">
    <source>
        <dbReference type="Proteomes" id="UP000256900"/>
    </source>
</evidence>
<dbReference type="Gene3D" id="3.40.50.2300">
    <property type="match status" value="2"/>
</dbReference>
<dbReference type="InterPro" id="IPR028082">
    <property type="entry name" value="Peripla_BP_I"/>
</dbReference>
<dbReference type="InterPro" id="IPR028081">
    <property type="entry name" value="Leu-bd"/>
</dbReference>
<keyword evidence="3" id="KW-0029">Amino-acid transport</keyword>
<keyword evidence="6" id="KW-1185">Reference proteome</keyword>
<evidence type="ECO:0000313" key="5">
    <source>
        <dbReference type="EMBL" id="REF87346.1"/>
    </source>
</evidence>
<dbReference type="SUPFAM" id="SSF53822">
    <property type="entry name" value="Periplasmic binding protein-like I"/>
    <property type="match status" value="1"/>
</dbReference>
<dbReference type="InterPro" id="IPR051010">
    <property type="entry name" value="BCAA_transport"/>
</dbReference>
<organism evidence="5 6">
    <name type="scientific">Methylovirgula ligni</name>
    <dbReference type="NCBI Taxonomy" id="569860"/>
    <lineage>
        <taxon>Bacteria</taxon>
        <taxon>Pseudomonadati</taxon>
        <taxon>Pseudomonadota</taxon>
        <taxon>Alphaproteobacteria</taxon>
        <taxon>Hyphomicrobiales</taxon>
        <taxon>Beijerinckiaceae</taxon>
        <taxon>Methylovirgula</taxon>
    </lineage>
</organism>
<comment type="similarity">
    <text evidence="1">Belongs to the leucine-binding protein family.</text>
</comment>
<sequence>MEHAELKAAFRRALRICSRSMLMPAAGLVLFIGGVVPDVAQPAPATPAAQAPSLNVDILYLGRQYNEPPPLSLLDKIVTDEGIQGARIALQEDALTGRFVNQTYHLSEMILPLEDDFKAKARAALATHKLVIADLEKDDLLALADMPEAKNAIIFDIRTSDDSLRQEDCRANVFHFLPSRAMRTDALAQYLVWKRWTNWLLVSGKHPDDLAYAEAVKRSARKFGAKIVDERFYTYAAGSRRTDTGHQQVQQQLPLVTQNAPPYDVVFVADESEVFGEYMPYRTWDPRPVVGTAGLIAVAWHRSFEEYGGTQLQNRFEREVGRIMTERDYSAWLGIRAFGEAVLRSNMVQPAALRAYLLSDRFGVAGYKDESLNFRPWDLQLRQPVILASARDLVSVSPQEGFLNPNYLTDTLGFDKPESKCHLQ</sequence>
<dbReference type="NCBIfam" id="TIGR03863">
    <property type="entry name" value="PQQ_ABC_bind"/>
    <property type="match status" value="1"/>
</dbReference>
<reference evidence="5 6" key="1">
    <citation type="submission" date="2018-08" db="EMBL/GenBank/DDBJ databases">
        <title>Genomic Encyclopedia of Type Strains, Phase IV (KMG-IV): sequencing the most valuable type-strain genomes for metagenomic binning, comparative biology and taxonomic classification.</title>
        <authorList>
            <person name="Goeker M."/>
        </authorList>
    </citation>
    <scope>NUCLEOTIDE SEQUENCE [LARGE SCALE GENOMIC DNA]</scope>
    <source>
        <strain evidence="5 6">BW863</strain>
    </source>
</reference>
<dbReference type="CDD" id="cd06268">
    <property type="entry name" value="PBP1_ABC_transporter_LIVBP-like"/>
    <property type="match status" value="1"/>
</dbReference>
<protein>
    <submittedName>
        <fullName evidence="5">Amino acid/amide ABC transporter substrate-binding protein (HAAT family)</fullName>
    </submittedName>
</protein>
<evidence type="ECO:0000256" key="2">
    <source>
        <dbReference type="ARBA" id="ARBA00022729"/>
    </source>
</evidence>
<feature type="domain" description="Leucine-binding protein" evidence="4">
    <location>
        <begin position="120"/>
        <end position="237"/>
    </location>
</feature>
<evidence type="ECO:0000256" key="3">
    <source>
        <dbReference type="ARBA" id="ARBA00022970"/>
    </source>
</evidence>
<name>A0A3D9Z7U0_9HYPH</name>
<dbReference type="EMBL" id="QUMO01000002">
    <property type="protein sequence ID" value="REF87346.1"/>
    <property type="molecule type" value="Genomic_DNA"/>
</dbReference>
<dbReference type="Proteomes" id="UP000256900">
    <property type="component" value="Unassembled WGS sequence"/>
</dbReference>
<dbReference type="Pfam" id="PF13458">
    <property type="entry name" value="Peripla_BP_6"/>
    <property type="match status" value="1"/>
</dbReference>
<keyword evidence="2" id="KW-0732">Signal</keyword>
<dbReference type="PANTHER" id="PTHR30483">
    <property type="entry name" value="LEUCINE-SPECIFIC-BINDING PROTEIN"/>
    <property type="match status" value="1"/>
</dbReference>
<keyword evidence="3" id="KW-0813">Transport</keyword>
<gene>
    <name evidence="5" type="ORF">DES32_0966</name>
</gene>
<dbReference type="AlphaFoldDB" id="A0A3D9Z7U0"/>
<comment type="caution">
    <text evidence="5">The sequence shown here is derived from an EMBL/GenBank/DDBJ whole genome shotgun (WGS) entry which is preliminary data.</text>
</comment>
<dbReference type="InterPro" id="IPR022478">
    <property type="entry name" value="ABC_transptr_sub-bd_PQQ"/>
</dbReference>
<evidence type="ECO:0000259" key="4">
    <source>
        <dbReference type="Pfam" id="PF13458"/>
    </source>
</evidence>
<dbReference type="PANTHER" id="PTHR30483:SF6">
    <property type="entry name" value="PERIPLASMIC BINDING PROTEIN OF ABC TRANSPORTER FOR NATURAL AMINO ACIDS"/>
    <property type="match status" value="1"/>
</dbReference>
<evidence type="ECO:0000256" key="1">
    <source>
        <dbReference type="ARBA" id="ARBA00010062"/>
    </source>
</evidence>
<accession>A0A3D9Z7U0</accession>